<feature type="domain" description="Phytase-like" evidence="1">
    <location>
        <begin position="34"/>
        <end position="314"/>
    </location>
</feature>
<dbReference type="RefSeq" id="WP_121877047.1">
    <property type="nucleotide sequence ID" value="NZ_REFJ01000004.1"/>
</dbReference>
<evidence type="ECO:0000259" key="1">
    <source>
        <dbReference type="Pfam" id="PF13449"/>
    </source>
</evidence>
<dbReference type="EMBL" id="REFJ01000004">
    <property type="protein sequence ID" value="RMA79285.1"/>
    <property type="molecule type" value="Genomic_DNA"/>
</dbReference>
<proteinExistence type="predicted"/>
<accession>A0A3M0AA70</accession>
<reference evidence="2 3" key="1">
    <citation type="submission" date="2018-10" db="EMBL/GenBank/DDBJ databases">
        <title>Genomic Encyclopedia of Type Strains, Phase IV (KMG-IV): sequencing the most valuable type-strain genomes for metagenomic binning, comparative biology and taxonomic classification.</title>
        <authorList>
            <person name="Goeker M."/>
        </authorList>
    </citation>
    <scope>NUCLEOTIDE SEQUENCE [LARGE SCALE GENOMIC DNA]</scope>
    <source>
        <strain evidence="2 3">DSM 25080</strain>
    </source>
</reference>
<keyword evidence="3" id="KW-1185">Reference proteome</keyword>
<evidence type="ECO:0000313" key="3">
    <source>
        <dbReference type="Proteomes" id="UP000267187"/>
    </source>
</evidence>
<organism evidence="2 3">
    <name type="scientific">Umboniibacter marinipuniceus</name>
    <dbReference type="NCBI Taxonomy" id="569599"/>
    <lineage>
        <taxon>Bacteria</taxon>
        <taxon>Pseudomonadati</taxon>
        <taxon>Pseudomonadota</taxon>
        <taxon>Gammaproteobacteria</taxon>
        <taxon>Cellvibrionales</taxon>
        <taxon>Cellvibrionaceae</taxon>
        <taxon>Umboniibacter</taxon>
    </lineage>
</organism>
<evidence type="ECO:0000313" key="2">
    <source>
        <dbReference type="EMBL" id="RMA79285.1"/>
    </source>
</evidence>
<name>A0A3M0AA70_9GAMM</name>
<sequence length="333" mass="37186">MLSLLITQVLALPVETPPVEYYEFSHEQKVHGEQLGGLSGLSYQSGDCYAAVSDARNNPLIHRFCFGDNELTWQTPIVLSHASGESMSDLSLDGEGLERAPDGWWLSAELTTENPDQFLFHINPQGSATDSFRLPPELSHYQFVANGTFEGLTALPDGTLLTALEKPPLNQSADQRLLTPLFSIHTDSGEVALRGYYPLDEVMPNVDRGLVALSVLPFFPEVEPGLTLDQDETEVLEAKSSPRYLLAVERHYEPGVGNRIVFFVFDLPNESDELAVVSKHRWFELAELGIDCDNIEGVVFDSYGRLVLVSDNNFSSHQRTQIIRLDFRALFQR</sequence>
<dbReference type="Proteomes" id="UP000267187">
    <property type="component" value="Unassembled WGS sequence"/>
</dbReference>
<dbReference type="InterPro" id="IPR027372">
    <property type="entry name" value="Phytase-like_dom"/>
</dbReference>
<gene>
    <name evidence="2" type="ORF">DFR27_1725</name>
</gene>
<dbReference type="Pfam" id="PF13449">
    <property type="entry name" value="Phytase-like"/>
    <property type="match status" value="1"/>
</dbReference>
<comment type="caution">
    <text evidence="2">The sequence shown here is derived from an EMBL/GenBank/DDBJ whole genome shotgun (WGS) entry which is preliminary data.</text>
</comment>
<protein>
    <recommendedName>
        <fullName evidence="1">Phytase-like domain-containing protein</fullName>
    </recommendedName>
</protein>
<dbReference type="OrthoDB" id="384721at2"/>
<dbReference type="AlphaFoldDB" id="A0A3M0AA70"/>